<comment type="caution">
    <text evidence="1">The sequence shown here is derived from an EMBL/GenBank/DDBJ whole genome shotgun (WGS) entry which is preliminary data.</text>
</comment>
<organism evidence="1 2">
    <name type="scientific">Beauveria bassiana D1-5</name>
    <dbReference type="NCBI Taxonomy" id="1245745"/>
    <lineage>
        <taxon>Eukaryota</taxon>
        <taxon>Fungi</taxon>
        <taxon>Dikarya</taxon>
        <taxon>Ascomycota</taxon>
        <taxon>Pezizomycotina</taxon>
        <taxon>Sordariomycetes</taxon>
        <taxon>Hypocreomycetidae</taxon>
        <taxon>Hypocreales</taxon>
        <taxon>Cordycipitaceae</taxon>
        <taxon>Beauveria</taxon>
    </lineage>
</organism>
<dbReference type="Proteomes" id="UP000030106">
    <property type="component" value="Unassembled WGS sequence"/>
</dbReference>
<proteinExistence type="predicted"/>
<sequence length="192" mass="21275">MHDLRSGLEVHQRPIHVPSLQEQRVIENATIEGTKHVFGEELCRAVRKVYTHGQTKASVTTVLPKWGGPVDCLISLDIREEEVDQLALALFNAKVTWVQQGLHVVLRDGFTIILTCAEAEVTLKGATDKAIVDVFGSQTCDAVNESRIRKREWEAGEQLTHCVSMIITKSGAIISISLSLESGIQIQNMLYT</sequence>
<protein>
    <submittedName>
        <fullName evidence="1">Uncharacterized protein</fullName>
    </submittedName>
</protein>
<dbReference type="EMBL" id="ANFO01001338">
    <property type="protein sequence ID" value="KGQ02899.1"/>
    <property type="molecule type" value="Genomic_DNA"/>
</dbReference>
<name>A0A0A2VPZ5_BEABA</name>
<reference evidence="1 2" key="1">
    <citation type="submission" date="2012-10" db="EMBL/GenBank/DDBJ databases">
        <title>Genome sequencing and analysis of entomopathogenic fungi Beauveria bassiana D1-5.</title>
        <authorList>
            <person name="Li Q."/>
            <person name="Wang L."/>
            <person name="Zhang Z."/>
            <person name="Wang Q."/>
            <person name="Ren J."/>
            <person name="Wang M."/>
            <person name="Xu W."/>
            <person name="Wang J."/>
            <person name="Lu Y."/>
            <person name="Du Q."/>
            <person name="Sun Z."/>
        </authorList>
    </citation>
    <scope>NUCLEOTIDE SEQUENCE [LARGE SCALE GENOMIC DNA]</scope>
    <source>
        <strain evidence="1 2">D1-5</strain>
    </source>
</reference>
<gene>
    <name evidence="1" type="ORF">BBAD15_g11883</name>
</gene>
<accession>A0A0A2VPZ5</accession>
<dbReference type="STRING" id="1245745.A0A0A2VPZ5"/>
<dbReference type="AlphaFoldDB" id="A0A0A2VPZ5"/>
<evidence type="ECO:0000313" key="2">
    <source>
        <dbReference type="Proteomes" id="UP000030106"/>
    </source>
</evidence>
<dbReference type="HOGENOM" id="CLU_1414932_0_0_1"/>
<evidence type="ECO:0000313" key="1">
    <source>
        <dbReference type="EMBL" id="KGQ02899.1"/>
    </source>
</evidence>